<reference evidence="2 3" key="1">
    <citation type="submission" date="2018-05" db="EMBL/GenBank/DDBJ databases">
        <title>Marinifilum breve JC075T sp. nov., a marine bacterium isolated from Yongle Blue Hole in the South China Sea.</title>
        <authorList>
            <person name="Fu T."/>
        </authorList>
    </citation>
    <scope>NUCLEOTIDE SEQUENCE [LARGE SCALE GENOMIC DNA]</scope>
    <source>
        <strain evidence="2 3">JC075</strain>
    </source>
</reference>
<evidence type="ECO:0000313" key="3">
    <source>
        <dbReference type="Proteomes" id="UP000248079"/>
    </source>
</evidence>
<keyword evidence="1" id="KW-1133">Transmembrane helix</keyword>
<comment type="caution">
    <text evidence="2">The sequence shown here is derived from an EMBL/GenBank/DDBJ whole genome shotgun (WGS) entry which is preliminary data.</text>
</comment>
<accession>A0A2V4A062</accession>
<evidence type="ECO:0000313" key="2">
    <source>
        <dbReference type="EMBL" id="PXY02048.1"/>
    </source>
</evidence>
<evidence type="ECO:0000256" key="1">
    <source>
        <dbReference type="SAM" id="Phobius"/>
    </source>
</evidence>
<name>A0A2V4A062_9BACT</name>
<sequence>MSIFSYIKFLNGNYDGLRPIREMFDGTSIFVGIAFILFLLQYKRLRFKIYSISISEEKVIEICHKIAEVNEWKIKQSTKNVFVASTEVPFDFIGEVITVIVHHQKVYINCICDPYKRPNITSFGYNRKYKQEIIRQINNATME</sequence>
<keyword evidence="1" id="KW-0812">Transmembrane</keyword>
<proteinExistence type="predicted"/>
<feature type="transmembrane region" description="Helical" evidence="1">
    <location>
        <begin position="20"/>
        <end position="40"/>
    </location>
</feature>
<keyword evidence="1" id="KW-0472">Membrane</keyword>
<gene>
    <name evidence="2" type="ORF">DF185_05230</name>
</gene>
<dbReference type="Proteomes" id="UP000248079">
    <property type="component" value="Unassembled WGS sequence"/>
</dbReference>
<keyword evidence="3" id="KW-1185">Reference proteome</keyword>
<dbReference type="EMBL" id="QFLI01000002">
    <property type="protein sequence ID" value="PXY02048.1"/>
    <property type="molecule type" value="Genomic_DNA"/>
</dbReference>
<organism evidence="2 3">
    <name type="scientific">Marinifilum breve</name>
    <dbReference type="NCBI Taxonomy" id="2184082"/>
    <lineage>
        <taxon>Bacteria</taxon>
        <taxon>Pseudomonadati</taxon>
        <taxon>Bacteroidota</taxon>
        <taxon>Bacteroidia</taxon>
        <taxon>Marinilabiliales</taxon>
        <taxon>Marinifilaceae</taxon>
    </lineage>
</organism>
<dbReference type="AlphaFoldDB" id="A0A2V4A062"/>
<protein>
    <submittedName>
        <fullName evidence="2">Uncharacterized protein</fullName>
    </submittedName>
</protein>